<dbReference type="PANTHER" id="PTHR43294:SF20">
    <property type="entry name" value="P-TYPE ATPASE"/>
    <property type="match status" value="1"/>
</dbReference>
<name>A0A139X5I4_9CYAN</name>
<evidence type="ECO:0000313" key="14">
    <source>
        <dbReference type="Proteomes" id="UP000076925"/>
    </source>
</evidence>
<keyword evidence="14" id="KW-1185">Reference proteome</keyword>
<dbReference type="GO" id="GO:0006883">
    <property type="term" value="P:intracellular sodium ion homeostasis"/>
    <property type="evidence" value="ECO:0007669"/>
    <property type="project" value="TreeGrafter"/>
</dbReference>
<dbReference type="InterPro" id="IPR001757">
    <property type="entry name" value="P_typ_ATPase"/>
</dbReference>
<dbReference type="STRING" id="128403.WA1_28685"/>
<evidence type="ECO:0000256" key="2">
    <source>
        <dbReference type="ARBA" id="ARBA00005675"/>
    </source>
</evidence>
<feature type="transmembrane region" description="Helical" evidence="11">
    <location>
        <begin position="818"/>
        <end position="842"/>
    </location>
</feature>
<dbReference type="Pfam" id="PF08282">
    <property type="entry name" value="Hydrolase_3"/>
    <property type="match status" value="1"/>
</dbReference>
<dbReference type="GO" id="GO:0036376">
    <property type="term" value="P:sodium ion export across plasma membrane"/>
    <property type="evidence" value="ECO:0007669"/>
    <property type="project" value="TreeGrafter"/>
</dbReference>
<feature type="transmembrane region" description="Helical" evidence="11">
    <location>
        <begin position="888"/>
        <end position="908"/>
    </location>
</feature>
<evidence type="ECO:0000256" key="9">
    <source>
        <dbReference type="ARBA" id="ARBA00022989"/>
    </source>
</evidence>
<protein>
    <submittedName>
        <fullName evidence="13">Carbonate dehydratase</fullName>
    </submittedName>
</protein>
<keyword evidence="10 11" id="KW-0472">Membrane</keyword>
<dbReference type="FunFam" id="3.40.50.1000:FF:000001">
    <property type="entry name" value="Phospholipid-transporting ATPase IC"/>
    <property type="match status" value="1"/>
</dbReference>
<keyword evidence="9 11" id="KW-1133">Transmembrane helix</keyword>
<dbReference type="GO" id="GO:0005391">
    <property type="term" value="F:P-type sodium:potassium-exchanging transporter activity"/>
    <property type="evidence" value="ECO:0007669"/>
    <property type="project" value="TreeGrafter"/>
</dbReference>
<evidence type="ECO:0000256" key="8">
    <source>
        <dbReference type="ARBA" id="ARBA00022967"/>
    </source>
</evidence>
<dbReference type="GO" id="GO:0005886">
    <property type="term" value="C:plasma membrane"/>
    <property type="evidence" value="ECO:0007669"/>
    <property type="project" value="TreeGrafter"/>
</dbReference>
<dbReference type="Gene3D" id="3.40.1110.10">
    <property type="entry name" value="Calcium-transporting ATPase, cytoplasmic domain N"/>
    <property type="match status" value="1"/>
</dbReference>
<reference evidence="13 14" key="1">
    <citation type="journal article" date="2013" name="Genome Biol. Evol.">
        <title>Genomes of Stigonematalean cyanobacteria (subsection V) and the evolution of oxygenic photosynthesis from prokaryotes to plastids.</title>
        <authorList>
            <person name="Dagan T."/>
            <person name="Roettger M."/>
            <person name="Stucken K."/>
            <person name="Landan G."/>
            <person name="Koch R."/>
            <person name="Major P."/>
            <person name="Gould S.B."/>
            <person name="Goremykin V.V."/>
            <person name="Rippka R."/>
            <person name="Tandeau de Marsac N."/>
            <person name="Gugger M."/>
            <person name="Lockhart P.J."/>
            <person name="Allen J.F."/>
            <person name="Brune I."/>
            <person name="Maus I."/>
            <person name="Puhler A."/>
            <person name="Martin W.F."/>
        </authorList>
    </citation>
    <scope>NUCLEOTIDE SEQUENCE [LARGE SCALE GENOMIC DNA]</scope>
    <source>
        <strain evidence="13 14">PCC 7110</strain>
    </source>
</reference>
<keyword evidence="4 11" id="KW-0812">Transmembrane</keyword>
<dbReference type="PANTHER" id="PTHR43294">
    <property type="entry name" value="SODIUM/POTASSIUM-TRANSPORTING ATPASE SUBUNIT ALPHA"/>
    <property type="match status" value="1"/>
</dbReference>
<dbReference type="SUPFAM" id="SSF81660">
    <property type="entry name" value="Metal cation-transporting ATPase, ATP-binding domain N"/>
    <property type="match status" value="1"/>
</dbReference>
<feature type="transmembrane region" description="Helical" evidence="11">
    <location>
        <begin position="854"/>
        <end position="876"/>
    </location>
</feature>
<dbReference type="OrthoDB" id="499468at2"/>
<dbReference type="FunFam" id="3.40.1110.10:FF:000094">
    <property type="entry name" value="Cation-transporting P-type ATPase"/>
    <property type="match status" value="1"/>
</dbReference>
<comment type="similarity">
    <text evidence="2">Belongs to the cation transport ATPase (P-type) (TC 3.A.3) family. Type IIA subfamily.</text>
</comment>
<dbReference type="GO" id="GO:1990573">
    <property type="term" value="P:potassium ion import across plasma membrane"/>
    <property type="evidence" value="ECO:0007669"/>
    <property type="project" value="TreeGrafter"/>
</dbReference>
<evidence type="ECO:0000256" key="4">
    <source>
        <dbReference type="ARBA" id="ARBA00022692"/>
    </source>
</evidence>
<proteinExistence type="inferred from homology"/>
<dbReference type="InterPro" id="IPR023214">
    <property type="entry name" value="HAD_sf"/>
</dbReference>
<feature type="transmembrane region" description="Helical" evidence="11">
    <location>
        <begin position="709"/>
        <end position="730"/>
    </location>
</feature>
<dbReference type="SFLD" id="SFLDS00003">
    <property type="entry name" value="Haloacid_Dehalogenase"/>
    <property type="match status" value="1"/>
</dbReference>
<feature type="transmembrane region" description="Helical" evidence="11">
    <location>
        <begin position="286"/>
        <end position="312"/>
    </location>
</feature>
<dbReference type="AlphaFoldDB" id="A0A139X5I4"/>
<accession>A0A139X5I4</accession>
<dbReference type="SUPFAM" id="SSF56784">
    <property type="entry name" value="HAD-like"/>
    <property type="match status" value="1"/>
</dbReference>
<dbReference type="InterPro" id="IPR050510">
    <property type="entry name" value="Cation_transp_ATPase_P-type"/>
</dbReference>
<dbReference type="NCBIfam" id="TIGR01494">
    <property type="entry name" value="ATPase_P-type"/>
    <property type="match status" value="2"/>
</dbReference>
<feature type="domain" description="Cation-transporting P-type ATPase N-terminal" evidence="12">
    <location>
        <begin position="17"/>
        <end position="91"/>
    </location>
</feature>
<dbReference type="Pfam" id="PF00690">
    <property type="entry name" value="Cation_ATPase_N"/>
    <property type="match status" value="1"/>
</dbReference>
<dbReference type="InterPro" id="IPR023298">
    <property type="entry name" value="ATPase_P-typ_TM_dom_sf"/>
</dbReference>
<dbReference type="InterPro" id="IPR036412">
    <property type="entry name" value="HAD-like_sf"/>
</dbReference>
<dbReference type="Proteomes" id="UP000076925">
    <property type="component" value="Unassembled WGS sequence"/>
</dbReference>
<evidence type="ECO:0000256" key="5">
    <source>
        <dbReference type="ARBA" id="ARBA00022741"/>
    </source>
</evidence>
<dbReference type="Pfam" id="PF13246">
    <property type="entry name" value="Cation_ATPase"/>
    <property type="match status" value="1"/>
</dbReference>
<dbReference type="InterPro" id="IPR008250">
    <property type="entry name" value="ATPase_P-typ_transduc_dom_A_sf"/>
</dbReference>
<dbReference type="Pfam" id="PF00122">
    <property type="entry name" value="E1-E2_ATPase"/>
    <property type="match status" value="1"/>
</dbReference>
<keyword evidence="3" id="KW-0597">Phosphoprotein</keyword>
<dbReference type="Pfam" id="PF00689">
    <property type="entry name" value="Cation_ATPase_C"/>
    <property type="match status" value="1"/>
</dbReference>
<dbReference type="PRINTS" id="PR00119">
    <property type="entry name" value="CATATPASE"/>
</dbReference>
<feature type="transmembrane region" description="Helical" evidence="11">
    <location>
        <begin position="259"/>
        <end position="280"/>
    </location>
</feature>
<evidence type="ECO:0000256" key="3">
    <source>
        <dbReference type="ARBA" id="ARBA00022553"/>
    </source>
</evidence>
<dbReference type="RefSeq" id="WP_017747177.1">
    <property type="nucleotide sequence ID" value="NZ_KQ976354.1"/>
</dbReference>
<dbReference type="PRINTS" id="PR00120">
    <property type="entry name" value="HATPASE"/>
</dbReference>
<evidence type="ECO:0000256" key="1">
    <source>
        <dbReference type="ARBA" id="ARBA00004127"/>
    </source>
</evidence>
<comment type="subcellular location">
    <subcellularLocation>
        <location evidence="1">Endomembrane system</location>
        <topology evidence="1">Multi-pass membrane protein</topology>
    </subcellularLocation>
</comment>
<dbReference type="GO" id="GO:0030007">
    <property type="term" value="P:intracellular potassium ion homeostasis"/>
    <property type="evidence" value="ECO:0007669"/>
    <property type="project" value="TreeGrafter"/>
</dbReference>
<dbReference type="SFLD" id="SFLDG00002">
    <property type="entry name" value="C1.7:_P-type_atpase_like"/>
    <property type="match status" value="1"/>
</dbReference>
<dbReference type="GO" id="GO:0016887">
    <property type="term" value="F:ATP hydrolysis activity"/>
    <property type="evidence" value="ECO:0007669"/>
    <property type="project" value="InterPro"/>
</dbReference>
<dbReference type="SUPFAM" id="SSF81653">
    <property type="entry name" value="Calcium ATPase, transduction domain A"/>
    <property type="match status" value="1"/>
</dbReference>
<dbReference type="InterPro" id="IPR018303">
    <property type="entry name" value="ATPase_P-typ_P_site"/>
</dbReference>
<comment type="caution">
    <text evidence="13">The sequence shown here is derived from an EMBL/GenBank/DDBJ whole genome shotgun (WGS) entry which is preliminary data.</text>
</comment>
<evidence type="ECO:0000313" key="13">
    <source>
        <dbReference type="EMBL" id="KYC39944.1"/>
    </source>
</evidence>
<dbReference type="InterPro" id="IPR006068">
    <property type="entry name" value="ATPase_P-typ_cation-transptr_C"/>
</dbReference>
<dbReference type="InterPro" id="IPR023299">
    <property type="entry name" value="ATPase_P-typ_cyto_dom_N"/>
</dbReference>
<keyword evidence="6" id="KW-0067">ATP-binding</keyword>
<dbReference type="GO" id="GO:1902600">
    <property type="term" value="P:proton transmembrane transport"/>
    <property type="evidence" value="ECO:0007669"/>
    <property type="project" value="TreeGrafter"/>
</dbReference>
<evidence type="ECO:0000259" key="12">
    <source>
        <dbReference type="SMART" id="SM00831"/>
    </source>
</evidence>
<feature type="transmembrane region" description="Helical" evidence="11">
    <location>
        <begin position="786"/>
        <end position="806"/>
    </location>
</feature>
<dbReference type="GO" id="GO:0005524">
    <property type="term" value="F:ATP binding"/>
    <property type="evidence" value="ECO:0007669"/>
    <property type="project" value="UniProtKB-KW"/>
</dbReference>
<evidence type="ECO:0000256" key="7">
    <source>
        <dbReference type="ARBA" id="ARBA00022842"/>
    </source>
</evidence>
<dbReference type="Gene3D" id="1.20.1110.10">
    <property type="entry name" value="Calcium-transporting ATPase, transmembrane domain"/>
    <property type="match status" value="1"/>
</dbReference>
<organism evidence="13 14">
    <name type="scientific">Scytonema hofmannii PCC 7110</name>
    <dbReference type="NCBI Taxonomy" id="128403"/>
    <lineage>
        <taxon>Bacteria</taxon>
        <taxon>Bacillati</taxon>
        <taxon>Cyanobacteriota</taxon>
        <taxon>Cyanophyceae</taxon>
        <taxon>Nostocales</taxon>
        <taxon>Scytonemataceae</taxon>
        <taxon>Scytonema</taxon>
    </lineage>
</organism>
<dbReference type="InterPro" id="IPR044492">
    <property type="entry name" value="P_typ_ATPase_HD_dom"/>
</dbReference>
<dbReference type="FunFam" id="3.40.50.1000:FF:000028">
    <property type="entry name" value="Calcium-transporting P-type ATPase, putative"/>
    <property type="match status" value="1"/>
</dbReference>
<dbReference type="FunFam" id="2.70.150.10:FF:000160">
    <property type="entry name" value="Sarcoplasmic/endoplasmic reticulum calcium ATPase 1"/>
    <property type="match status" value="1"/>
</dbReference>
<dbReference type="SMART" id="SM00831">
    <property type="entry name" value="Cation_ATPase_N"/>
    <property type="match status" value="1"/>
</dbReference>
<feature type="transmembrane region" description="Helical" evidence="11">
    <location>
        <begin position="736"/>
        <end position="758"/>
    </location>
</feature>
<evidence type="ECO:0000256" key="6">
    <source>
        <dbReference type="ARBA" id="ARBA00022840"/>
    </source>
</evidence>
<keyword evidence="5" id="KW-0547">Nucleotide-binding</keyword>
<sequence length="915" mass="98418">MVQVISPVGLSEKQPQVWHTLEIGEAIALLETHLEKGLSSNQVKQKLAKFGTNELTAKKTKPWWLKFLLQFNQPLLIILLCAGLVKALSGSLVNAGVIWGVTTTNAIIGFVQESKAEGAIAALAKAITTETTVIRNGQKLRIPSQELVPGDIVLIASGDKVPADLRLIEAKNLQIDESGLTGESVAVEKITSVLKSETPLAERKNMAYAGGFVTFGQAKGIVVATGNNTETGHISQLMEQHTDISTPLTRKFDKFSQNWLRVVLGLATLTFVVGLSYKGLQDALEAAVALTVSAIPEGLPAVVTVTLAIGVSRMAKRNAIIRKLPAVETLGSATVVCSDKTGTLTENQMTVQAIYAGGHQYTASGVGYAPEGEILRDDKPVNLNTDKGLQECLLAGILCNDSNLENKDGKWVVVGDPTEGALITSARKAGLNQSFLAKQMRKLDAIPFESDYQYMATLHETPIGSTIYIKGSVEAIFKRCTLMLNTEGQPRPMDCVETLRQTTIEREVNIMARQGLRVLALAKKPVPDSQITVNHPDIDTGLIFLGLQGMIDPPRESAIKAVQACQEAGIQVKMITGDHAVTAQAIARRMGIHKNGSVLAFTGAELAKMDKAELAQVAEEGVVFARVTPEQKLRLVEALQSKGEIVAMTGDGVNDAPALKQADIGIAMGGAGTEVAKEASDMLLTDDNFASIEAAVEEGRAVYKNLLKAICFILPVNGGESMTILLSVLLSRELPILALQVLWLNMLNSITMTVPLAFEPKAQNVMKKPPRHPNEPILSSSRLKRILAVSLFNWVVIFGVFEYIQATTGDVNLARTMAINSLIAGRIFYLLSISQLVPNLIAKMDGTIQENVDIPAIGLGILGAILLQIVFSHVPLINEVFSTAPLTLQQWLFCLAVGSPMILWATVVNKLDPPN</sequence>
<dbReference type="CDD" id="cd02080">
    <property type="entry name" value="P-type_ATPase_cation"/>
    <property type="match status" value="1"/>
</dbReference>
<dbReference type="Gene3D" id="3.40.50.1000">
    <property type="entry name" value="HAD superfamily/HAD-like"/>
    <property type="match status" value="1"/>
</dbReference>
<dbReference type="PROSITE" id="PS00154">
    <property type="entry name" value="ATPASE_E1_E2"/>
    <property type="match status" value="1"/>
</dbReference>
<dbReference type="EMBL" id="ANNX02000031">
    <property type="protein sequence ID" value="KYC39944.1"/>
    <property type="molecule type" value="Genomic_DNA"/>
</dbReference>
<dbReference type="SFLD" id="SFLDF00027">
    <property type="entry name" value="p-type_atpase"/>
    <property type="match status" value="1"/>
</dbReference>
<dbReference type="InterPro" id="IPR059000">
    <property type="entry name" value="ATPase_P-type_domA"/>
</dbReference>
<dbReference type="GO" id="GO:0012505">
    <property type="term" value="C:endomembrane system"/>
    <property type="evidence" value="ECO:0007669"/>
    <property type="project" value="UniProtKB-SubCell"/>
</dbReference>
<dbReference type="Gene3D" id="2.70.150.10">
    <property type="entry name" value="Calcium-transporting ATPase, cytoplasmic transduction domain A"/>
    <property type="match status" value="1"/>
</dbReference>
<keyword evidence="8" id="KW-1278">Translocase</keyword>
<gene>
    <name evidence="13" type="ORF">WA1_28685</name>
</gene>
<evidence type="ECO:0000256" key="10">
    <source>
        <dbReference type="ARBA" id="ARBA00023136"/>
    </source>
</evidence>
<evidence type="ECO:0000256" key="11">
    <source>
        <dbReference type="SAM" id="Phobius"/>
    </source>
</evidence>
<dbReference type="SUPFAM" id="SSF81665">
    <property type="entry name" value="Calcium ATPase, transmembrane domain M"/>
    <property type="match status" value="1"/>
</dbReference>
<dbReference type="InterPro" id="IPR004014">
    <property type="entry name" value="ATPase_P-typ_cation-transptr_N"/>
</dbReference>
<keyword evidence="7" id="KW-0460">Magnesium</keyword>